<reference evidence="11 12" key="1">
    <citation type="submission" date="2016-07" db="EMBL/GenBank/DDBJ databases">
        <title>Pervasive Adenine N6-methylation of Active Genes in Fungi.</title>
        <authorList>
            <consortium name="DOE Joint Genome Institute"/>
            <person name="Mondo S.J."/>
            <person name="Dannebaum R.O."/>
            <person name="Kuo R.C."/>
            <person name="Labutti K."/>
            <person name="Haridas S."/>
            <person name="Kuo A."/>
            <person name="Salamov A."/>
            <person name="Ahrendt S.R."/>
            <person name="Lipzen A."/>
            <person name="Sullivan W."/>
            <person name="Andreopoulos W.B."/>
            <person name="Clum A."/>
            <person name="Lindquist E."/>
            <person name="Daum C."/>
            <person name="Ramamoorthy G.K."/>
            <person name="Gryganskyi A."/>
            <person name="Culley D."/>
            <person name="Magnuson J.K."/>
            <person name="James T.Y."/>
            <person name="O'Malley M.A."/>
            <person name="Stajich J.E."/>
            <person name="Spatafora J.W."/>
            <person name="Visel A."/>
            <person name="Grigoriev I.V."/>
        </authorList>
    </citation>
    <scope>NUCLEOTIDE SEQUENCE [LARGE SCALE GENOMIC DNA]</scope>
    <source>
        <strain evidence="11 12">12-1054</strain>
    </source>
</reference>
<dbReference type="InterPro" id="IPR050446">
    <property type="entry name" value="FAD-oxidoreductase/Apoptosis"/>
</dbReference>
<evidence type="ECO:0000313" key="12">
    <source>
        <dbReference type="Proteomes" id="UP000193685"/>
    </source>
</evidence>
<comment type="cofactor">
    <cofactor evidence="1">
        <name>FAD</name>
        <dbReference type="ChEBI" id="CHEBI:57692"/>
    </cofactor>
</comment>
<dbReference type="SUPFAM" id="SSF51905">
    <property type="entry name" value="FAD/NAD(P)-binding domain"/>
    <property type="match status" value="1"/>
</dbReference>
<dbReference type="EMBL" id="MCFI01000002">
    <property type="protein sequence ID" value="ORY86981.1"/>
    <property type="molecule type" value="Genomic_DNA"/>
</dbReference>
<gene>
    <name evidence="11" type="ORF">BCR37DRAFT_376319</name>
</gene>
<feature type="domain" description="Rieske" evidence="10">
    <location>
        <begin position="25"/>
        <end position="122"/>
    </location>
</feature>
<dbReference type="InterPro" id="IPR016156">
    <property type="entry name" value="FAD/NAD-linked_Rdtase_dimer_sf"/>
</dbReference>
<dbReference type="Gene3D" id="3.30.390.30">
    <property type="match status" value="1"/>
</dbReference>
<dbReference type="OMA" id="PRCTHYG"/>
<evidence type="ECO:0000313" key="11">
    <source>
        <dbReference type="EMBL" id="ORY86981.1"/>
    </source>
</evidence>
<dbReference type="GO" id="GO:0016651">
    <property type="term" value="F:oxidoreductase activity, acting on NAD(P)H"/>
    <property type="evidence" value="ECO:0007669"/>
    <property type="project" value="TreeGrafter"/>
</dbReference>
<dbReference type="GeneID" id="63785170"/>
<keyword evidence="8" id="KW-0408">Iron</keyword>
<organism evidence="11 12">
    <name type="scientific">Protomyces lactucae-debilis</name>
    <dbReference type="NCBI Taxonomy" id="2754530"/>
    <lineage>
        <taxon>Eukaryota</taxon>
        <taxon>Fungi</taxon>
        <taxon>Dikarya</taxon>
        <taxon>Ascomycota</taxon>
        <taxon>Taphrinomycotina</taxon>
        <taxon>Taphrinomycetes</taxon>
        <taxon>Taphrinales</taxon>
        <taxon>Protomycetaceae</taxon>
        <taxon>Protomyces</taxon>
    </lineage>
</organism>
<dbReference type="Proteomes" id="UP000193685">
    <property type="component" value="Unassembled WGS sequence"/>
</dbReference>
<dbReference type="Pfam" id="PF07992">
    <property type="entry name" value="Pyr_redox_2"/>
    <property type="match status" value="1"/>
</dbReference>
<dbReference type="OrthoDB" id="6029at2759"/>
<dbReference type="InterPro" id="IPR036188">
    <property type="entry name" value="FAD/NAD-bd_sf"/>
</dbReference>
<comment type="caution">
    <text evidence="11">The sequence shown here is derived from an EMBL/GenBank/DDBJ whole genome shotgun (WGS) entry which is preliminary data.</text>
</comment>
<evidence type="ECO:0000256" key="5">
    <source>
        <dbReference type="ARBA" id="ARBA00022723"/>
    </source>
</evidence>
<dbReference type="GO" id="GO:0051537">
    <property type="term" value="F:2 iron, 2 sulfur cluster binding"/>
    <property type="evidence" value="ECO:0007669"/>
    <property type="project" value="UniProtKB-KW"/>
</dbReference>
<dbReference type="PRINTS" id="PR00368">
    <property type="entry name" value="FADPNR"/>
</dbReference>
<dbReference type="Pfam" id="PF00355">
    <property type="entry name" value="Rieske"/>
    <property type="match status" value="1"/>
</dbReference>
<evidence type="ECO:0000256" key="9">
    <source>
        <dbReference type="ARBA" id="ARBA00023014"/>
    </source>
</evidence>
<keyword evidence="6" id="KW-0274">FAD</keyword>
<evidence type="ECO:0000256" key="6">
    <source>
        <dbReference type="ARBA" id="ARBA00022827"/>
    </source>
</evidence>
<keyword evidence="7" id="KW-0560">Oxidoreductase</keyword>
<evidence type="ECO:0000256" key="4">
    <source>
        <dbReference type="ARBA" id="ARBA00022714"/>
    </source>
</evidence>
<dbReference type="Gene3D" id="3.50.50.60">
    <property type="entry name" value="FAD/NAD(P)-binding domain"/>
    <property type="match status" value="2"/>
</dbReference>
<keyword evidence="9" id="KW-0411">Iron-sulfur</keyword>
<dbReference type="InterPro" id="IPR023753">
    <property type="entry name" value="FAD/NAD-binding_dom"/>
</dbReference>
<evidence type="ECO:0000259" key="10">
    <source>
        <dbReference type="PROSITE" id="PS51296"/>
    </source>
</evidence>
<dbReference type="PANTHER" id="PTHR43557">
    <property type="entry name" value="APOPTOSIS-INDUCING FACTOR 1"/>
    <property type="match status" value="1"/>
</dbReference>
<dbReference type="Gene3D" id="2.102.10.10">
    <property type="entry name" value="Rieske [2Fe-2S] iron-sulphur domain"/>
    <property type="match status" value="1"/>
</dbReference>
<keyword evidence="12" id="KW-1185">Reference proteome</keyword>
<dbReference type="SUPFAM" id="SSF55424">
    <property type="entry name" value="FAD/NAD-linked reductases, dimerisation (C-terminal) domain"/>
    <property type="match status" value="1"/>
</dbReference>
<keyword evidence="4" id="KW-0001">2Fe-2S</keyword>
<dbReference type="STRING" id="56484.A0A1Y2FSK6"/>
<dbReference type="FunFam" id="2.102.10.10:FF:000003">
    <property type="entry name" value="apoptosis-inducing factor 3 isoform X2"/>
    <property type="match status" value="1"/>
</dbReference>
<dbReference type="PRINTS" id="PR00411">
    <property type="entry name" value="PNDRDTASEI"/>
</dbReference>
<accession>A0A1Y2FSK6</accession>
<evidence type="ECO:0000256" key="8">
    <source>
        <dbReference type="ARBA" id="ARBA00023004"/>
    </source>
</evidence>
<dbReference type="CDD" id="cd03478">
    <property type="entry name" value="Rieske_AIFL_N"/>
    <property type="match status" value="1"/>
</dbReference>
<evidence type="ECO:0000256" key="2">
    <source>
        <dbReference type="ARBA" id="ARBA00006442"/>
    </source>
</evidence>
<dbReference type="Pfam" id="PF14759">
    <property type="entry name" value="Reductase_C"/>
    <property type="match status" value="1"/>
</dbReference>
<dbReference type="PANTHER" id="PTHR43557:SF2">
    <property type="entry name" value="RIESKE DOMAIN-CONTAINING PROTEIN-RELATED"/>
    <property type="match status" value="1"/>
</dbReference>
<evidence type="ECO:0000256" key="3">
    <source>
        <dbReference type="ARBA" id="ARBA00022630"/>
    </source>
</evidence>
<keyword evidence="5" id="KW-0479">Metal-binding</keyword>
<dbReference type="GO" id="GO:0005737">
    <property type="term" value="C:cytoplasm"/>
    <property type="evidence" value="ECO:0007669"/>
    <property type="project" value="TreeGrafter"/>
</dbReference>
<sequence length="553" mass="59700">MQRSQLLRILQSTSARRMSTSTQEYLVAKTSDLKDNEKKEVNVPGTEHKVLLIKQNDKYFATSPKCTHYGAPLVKGVLSEGRIVCPWHGACFKISTGDIEDAPAIDPIIAFATSIKGESVFITAAEKDLAAGRRKPCKSAKAETDEHVVVIGGGAAGTTTAEGLREYGFKGKVTVISSEAHYPIDRTKLSKALITDASKIALRDEAFYKDMDIDFQKGTTVKSVDIKDKFVALESGGKVSYSKLVLALGGTPKRLPMDGFKLDNVFVLRNIEHASEIVSARGESKKNVVIIGSSFVGMEAAYANAKDHNVTVIGMEKYPLMNVLGEQIGKQLQASAEQANIKLYMEAGVEKAIAEDGGKSATHVVLKDGTKLPADLIILGVGVAPATKFLDGSGLQLEKDGGIEVDSYLQVKGQADIYAVGDIAQFPYTGPGAEGKPIRIEHWDVAQNHGRAVAKTLAGKKEEFKNVPYFWSAQSGQLRYCGNNSPTVGWDDLIIQGSLEESKFVGFYTKGDTVVAVVSMGYDPVVSKASELMRAGTMPNKKKLQDGLDIREL</sequence>
<evidence type="ECO:0000256" key="7">
    <source>
        <dbReference type="ARBA" id="ARBA00023002"/>
    </source>
</evidence>
<protein>
    <recommendedName>
        <fullName evidence="10">Rieske domain-containing protein</fullName>
    </recommendedName>
</protein>
<evidence type="ECO:0000256" key="1">
    <source>
        <dbReference type="ARBA" id="ARBA00001974"/>
    </source>
</evidence>
<keyword evidence="3" id="KW-0285">Flavoprotein</keyword>
<dbReference type="InterPro" id="IPR017941">
    <property type="entry name" value="Rieske_2Fe-2S"/>
</dbReference>
<comment type="similarity">
    <text evidence="2">Belongs to the FAD-dependent oxidoreductase family.</text>
</comment>
<dbReference type="RefSeq" id="XP_040727837.1">
    <property type="nucleotide sequence ID" value="XM_040868571.1"/>
</dbReference>
<dbReference type="PROSITE" id="PS51296">
    <property type="entry name" value="RIESKE"/>
    <property type="match status" value="1"/>
</dbReference>
<name>A0A1Y2FSK6_PROLT</name>
<dbReference type="AlphaFoldDB" id="A0A1Y2FSK6"/>
<dbReference type="GO" id="GO:0046872">
    <property type="term" value="F:metal ion binding"/>
    <property type="evidence" value="ECO:0007669"/>
    <property type="project" value="UniProtKB-KW"/>
</dbReference>
<dbReference type="InterPro" id="IPR036922">
    <property type="entry name" value="Rieske_2Fe-2S_sf"/>
</dbReference>
<proteinExistence type="inferred from homology"/>
<dbReference type="SUPFAM" id="SSF50022">
    <property type="entry name" value="ISP domain"/>
    <property type="match status" value="1"/>
</dbReference>
<dbReference type="InterPro" id="IPR028202">
    <property type="entry name" value="Reductase_C"/>
</dbReference>